<comment type="subcellular location">
    <subcellularLocation>
        <location evidence="1">Nucleus</location>
    </subcellularLocation>
</comment>
<dbReference type="PANTHER" id="PTHR34105:SF1">
    <property type="entry name" value="PROLINE-, GLUTAMIC ACID- AND LEUCINE-RICH PROTEIN 1"/>
    <property type="match status" value="1"/>
</dbReference>
<feature type="region of interest" description="Disordered" evidence="5">
    <location>
        <begin position="614"/>
        <end position="633"/>
    </location>
</feature>
<dbReference type="VEuPathDB" id="FungiDB:HCDG_08212"/>
<evidence type="ECO:0000256" key="4">
    <source>
        <dbReference type="ARBA" id="ARBA00023242"/>
    </source>
</evidence>
<dbReference type="InterPro" id="IPR012583">
    <property type="entry name" value="RIX1_N"/>
</dbReference>
<dbReference type="SUPFAM" id="SSF48371">
    <property type="entry name" value="ARM repeat"/>
    <property type="match status" value="1"/>
</dbReference>
<feature type="region of interest" description="Disordered" evidence="5">
    <location>
        <begin position="433"/>
        <end position="454"/>
    </location>
</feature>
<dbReference type="InterPro" id="IPR016024">
    <property type="entry name" value="ARM-type_fold"/>
</dbReference>
<dbReference type="HOGENOM" id="CLU_016392_1_0_1"/>
<evidence type="ECO:0000256" key="5">
    <source>
        <dbReference type="SAM" id="MobiDB-lite"/>
    </source>
</evidence>
<reference evidence="8" key="1">
    <citation type="submission" date="2009-05" db="EMBL/GenBank/DDBJ databases">
        <title>The genome sequence of Ajellomyces capsulatus strain H143.</title>
        <authorList>
            <person name="Champion M."/>
            <person name="Cuomo C.A."/>
            <person name="Ma L.-J."/>
            <person name="Henn M.R."/>
            <person name="Sil A."/>
            <person name="Goldman B."/>
            <person name="Young S.K."/>
            <person name="Kodira C.D."/>
            <person name="Zeng Q."/>
            <person name="Koehrsen M."/>
            <person name="Alvarado L."/>
            <person name="Berlin A.M."/>
            <person name="Borenstein D."/>
            <person name="Chen Z."/>
            <person name="Engels R."/>
            <person name="Freedman E."/>
            <person name="Gellesch M."/>
            <person name="Goldberg J."/>
            <person name="Griggs A."/>
            <person name="Gujja S."/>
            <person name="Heiman D.I."/>
            <person name="Hepburn T.A."/>
            <person name="Howarth C."/>
            <person name="Jen D."/>
            <person name="Larson L."/>
            <person name="Lewis B."/>
            <person name="Mehta T."/>
            <person name="Park D."/>
            <person name="Pearson M."/>
            <person name="Roberts A."/>
            <person name="Saif S."/>
            <person name="Shea T.D."/>
            <person name="Shenoy N."/>
            <person name="Sisk P."/>
            <person name="Stolte C."/>
            <person name="Sykes S."/>
            <person name="Walk T."/>
            <person name="White J."/>
            <person name="Yandava C."/>
            <person name="Klein B."/>
            <person name="McEwen J.G."/>
            <person name="Puccia R."/>
            <person name="Goldman G.H."/>
            <person name="Felipe M.S."/>
            <person name="Nino-Vega G."/>
            <person name="San-Blas G."/>
            <person name="Taylor J.W."/>
            <person name="Mendoza L."/>
            <person name="Galagan J.E."/>
            <person name="Nusbaum C."/>
            <person name="Birren B.W."/>
        </authorList>
    </citation>
    <scope>NUCLEOTIDE SEQUENCE [LARGE SCALE GENOMIC DNA]</scope>
    <source>
        <strain evidence="8">H143</strain>
    </source>
</reference>
<dbReference type="GO" id="GO:0005634">
    <property type="term" value="C:nucleus"/>
    <property type="evidence" value="ECO:0007669"/>
    <property type="project" value="UniProtKB-SubCell"/>
</dbReference>
<dbReference type="AlphaFoldDB" id="C6HPT1"/>
<feature type="compositionally biased region" description="Acidic residues" evidence="5">
    <location>
        <begin position="722"/>
        <end position="732"/>
    </location>
</feature>
<evidence type="ECO:0000256" key="1">
    <source>
        <dbReference type="ARBA" id="ARBA00004123"/>
    </source>
</evidence>
<dbReference type="GO" id="GO:0006364">
    <property type="term" value="P:rRNA processing"/>
    <property type="evidence" value="ECO:0007669"/>
    <property type="project" value="TreeGrafter"/>
</dbReference>
<proteinExistence type="inferred from homology"/>
<organism evidence="7 8">
    <name type="scientific">Ajellomyces capsulatus (strain H143)</name>
    <name type="common">Darling's disease fungus</name>
    <name type="synonym">Histoplasma capsulatum</name>
    <dbReference type="NCBI Taxonomy" id="544712"/>
    <lineage>
        <taxon>Eukaryota</taxon>
        <taxon>Fungi</taxon>
        <taxon>Dikarya</taxon>
        <taxon>Ascomycota</taxon>
        <taxon>Pezizomycotina</taxon>
        <taxon>Eurotiomycetes</taxon>
        <taxon>Eurotiomycetidae</taxon>
        <taxon>Onygenales</taxon>
        <taxon>Ajellomycetaceae</taxon>
        <taxon>Histoplasma</taxon>
    </lineage>
</organism>
<evidence type="ECO:0000256" key="2">
    <source>
        <dbReference type="ARBA" id="ARBA00010511"/>
    </source>
</evidence>
<sequence>MAAPICIRAATHRLLTTPAKELPSIATYIATAVTDCGSILSVPQSQKKASRESDNALLVQKLKTRITNLLQDQSVEGRWTGVILVKAMIEAGQWEILRGCESWVRGLLGILGRSDPLSTKKLSLITLTRIFRLTYPYQTLVREITTPSLPTFITSCLNLVSVKPIDGQARQLKRINPLLDTVLRVFLELLPHHPTIFRPFSSQIHGLVLPLIAPFGVSGSLSRSGIRLAQRLFITLHQCAPKNTGGEEWLKACRSTISSVHQTSDHLFRGVVEQWESVDTTLRRPSRPKNYDHPVGDGHPDALGSPTWQVSVTSPSSDDASQCVTDLNPEVGREERESLWAELPRLHIAVLDLLRTIVERLGLGSIPIAQSCLEQTLWIFEAEHSSIHIRIAVYKVLNTLLPIIGPSIIKPGVTPLASIIRFACQDLLPSSTSKAVGDNQPINGKSAAKPNPTTSNVDSFLNINHKANIDTEHPLPGLKSAAADLLTSLLTFLPAEHTPTYLRTEIDRTAIITKNESIMMASVLNPVPATSNGFNTPSIMPFLTRGFSELPGVESFLRPRMPVLVGDSRSNEWEAANGEDDSEPRSVTALVLSSDAVPEELTRPLNKRALDDIQTTDEQPTPPSESQNLLPSHTKRIRVETMQSHSYSHPAAVVAREVVPAEPPKERVTNFDTPAPAIQLTPAQHFNSAATGTEKVEIRNNDGAGEGDGESDDEIPTLNIEPDTDEDDEEGE</sequence>
<dbReference type="eggNOG" id="ENOG502QSEW">
    <property type="taxonomic scope" value="Eukaryota"/>
</dbReference>
<evidence type="ECO:0000256" key="3">
    <source>
        <dbReference type="ARBA" id="ARBA00021502"/>
    </source>
</evidence>
<feature type="region of interest" description="Disordered" evidence="5">
    <location>
        <begin position="683"/>
        <end position="732"/>
    </location>
</feature>
<name>C6HPT1_AJECH</name>
<protein>
    <recommendedName>
        <fullName evidence="3">Pre-rRNA-processing protein RIX1</fullName>
    </recommendedName>
</protein>
<evidence type="ECO:0000313" key="8">
    <source>
        <dbReference type="Proteomes" id="UP000002624"/>
    </source>
</evidence>
<comment type="similarity">
    <text evidence="2">Belongs to the RIX1/PELP1 family.</text>
</comment>
<feature type="domain" description="Pre-rRNA-processing protein RIX1 N-terminal" evidence="6">
    <location>
        <begin position="8"/>
        <end position="214"/>
    </location>
</feature>
<evidence type="ECO:0000313" key="7">
    <source>
        <dbReference type="EMBL" id="EER37542.1"/>
    </source>
</evidence>
<dbReference type="PANTHER" id="PTHR34105">
    <property type="entry name" value="PROLINE-, GLUTAMIC ACID- AND LEUCINE-RICH PROTEIN 1"/>
    <property type="match status" value="1"/>
</dbReference>
<dbReference type="STRING" id="544712.C6HPT1"/>
<keyword evidence="4" id="KW-0539">Nucleus</keyword>
<dbReference type="Proteomes" id="UP000002624">
    <property type="component" value="Unassembled WGS sequence"/>
</dbReference>
<dbReference type="EMBL" id="GG692434">
    <property type="protein sequence ID" value="EER37542.1"/>
    <property type="molecule type" value="Genomic_DNA"/>
</dbReference>
<dbReference type="OrthoDB" id="20900at2759"/>
<gene>
    <name evidence="7" type="ORF">HCDG_08212</name>
</gene>
<evidence type="ECO:0000259" key="6">
    <source>
        <dbReference type="Pfam" id="PF08167"/>
    </source>
</evidence>
<dbReference type="OMA" id="GGWEILR"/>
<feature type="compositionally biased region" description="Polar residues" evidence="5">
    <location>
        <begin position="616"/>
        <end position="631"/>
    </location>
</feature>
<accession>C6HPT1</accession>
<dbReference type="Pfam" id="PF08167">
    <property type="entry name" value="RIX1"/>
    <property type="match status" value="1"/>
</dbReference>
<feature type="compositionally biased region" description="Acidic residues" evidence="5">
    <location>
        <begin position="705"/>
        <end position="715"/>
    </location>
</feature>